<reference evidence="2 3" key="2">
    <citation type="journal article" date="2014" name="Int. J. Syst. Evol. Microbiol.">
        <title>Methanobacterium paludis sp. nov. and a novel strain of Methanobacterium lacus isolated from northern peatlands.</title>
        <authorList>
            <person name="Cadillo-Quiroz H."/>
            <person name="Brauer S.L."/>
            <person name="Goodson N."/>
            <person name="Yavitt J.B."/>
            <person name="Zinder S.H."/>
        </authorList>
    </citation>
    <scope>NUCLEOTIDE SEQUENCE [LARGE SCALE GENOMIC DNA]</scope>
    <source>
        <strain evidence="2 3">AL-21</strain>
    </source>
</reference>
<dbReference type="InterPro" id="IPR003745">
    <property type="entry name" value="DUF166"/>
</dbReference>
<dbReference type="eggNOG" id="arCOG02468">
    <property type="taxonomic scope" value="Archaea"/>
</dbReference>
<feature type="domain" description="4Fe-4S ferredoxin-type" evidence="1">
    <location>
        <begin position="279"/>
        <end position="308"/>
    </location>
</feature>
<dbReference type="InterPro" id="IPR017900">
    <property type="entry name" value="4Fe4S_Fe_S_CS"/>
</dbReference>
<dbReference type="GO" id="GO:0016491">
    <property type="term" value="F:oxidoreductase activity"/>
    <property type="evidence" value="ECO:0007669"/>
    <property type="project" value="UniProtKB-ARBA"/>
</dbReference>
<dbReference type="Gene3D" id="3.30.70.20">
    <property type="match status" value="1"/>
</dbReference>
<dbReference type="InterPro" id="IPR013283">
    <property type="entry name" value="RLI1"/>
</dbReference>
<gene>
    <name evidence="2" type="ordered locus">Metbo_0837</name>
</gene>
<dbReference type="PRINTS" id="PR01868">
    <property type="entry name" value="ABCEFAMILY"/>
</dbReference>
<keyword evidence="3" id="KW-1185">Reference proteome</keyword>
<dbReference type="HOGENOM" id="CLU_077076_0_0_2"/>
<dbReference type="PROSITE" id="PS00198">
    <property type="entry name" value="4FE4S_FER_1"/>
    <property type="match status" value="1"/>
</dbReference>
<dbReference type="KEGG" id="mel:Metbo_0837"/>
<reference evidence="3" key="1">
    <citation type="submission" date="2011-02" db="EMBL/GenBank/DDBJ databases">
        <title>Complete sequence of Methanobacterium sp. AL-21.</title>
        <authorList>
            <consortium name="US DOE Joint Genome Institute"/>
            <person name="Lucas S."/>
            <person name="Copeland A."/>
            <person name="Lapidus A."/>
            <person name="Cheng J.-F."/>
            <person name="Goodwin L."/>
            <person name="Pitluck S."/>
            <person name="Chertkov O."/>
            <person name="Detter J.C."/>
            <person name="Han C."/>
            <person name="Tapia R."/>
            <person name="Land M."/>
            <person name="Hauser L."/>
            <person name="Kyrpides N."/>
            <person name="Ivanova N."/>
            <person name="Mikhailova N."/>
            <person name="Pagani I."/>
            <person name="Cadillo-Quiroz H."/>
            <person name="Imachi H."/>
            <person name="Zinder S."/>
            <person name="Liu W."/>
            <person name="Woyke T."/>
        </authorList>
    </citation>
    <scope>NUCLEOTIDE SEQUENCE [LARGE SCALE GENOMIC DNA]</scope>
    <source>
        <strain evidence="3">AL-21</strain>
    </source>
</reference>
<dbReference type="SUPFAM" id="SSF54862">
    <property type="entry name" value="4Fe-4S ferredoxins"/>
    <property type="match status" value="1"/>
</dbReference>
<name>F0TBL0_METLA</name>
<proteinExistence type="predicted"/>
<dbReference type="STRING" id="877455.Metbo_0837"/>
<dbReference type="eggNOG" id="arCOG00187">
    <property type="taxonomic scope" value="Archaea"/>
</dbReference>
<organism evidence="2 3">
    <name type="scientific">Methanobacterium lacus (strain AL-21)</name>
    <dbReference type="NCBI Taxonomy" id="877455"/>
    <lineage>
        <taxon>Archaea</taxon>
        <taxon>Methanobacteriati</taxon>
        <taxon>Methanobacteriota</taxon>
        <taxon>Methanomada group</taxon>
        <taxon>Methanobacteria</taxon>
        <taxon>Methanobacteriales</taxon>
        <taxon>Methanobacteriaceae</taxon>
        <taxon>Methanobacterium</taxon>
    </lineage>
</organism>
<dbReference type="InterPro" id="IPR017896">
    <property type="entry name" value="4Fe4S_Fe-S-bd"/>
</dbReference>
<dbReference type="PROSITE" id="PS51379">
    <property type="entry name" value="4FE4S_FER_2"/>
    <property type="match status" value="2"/>
</dbReference>
<dbReference type="Proteomes" id="UP000007490">
    <property type="component" value="Chromosome"/>
</dbReference>
<evidence type="ECO:0000259" key="1">
    <source>
        <dbReference type="PROSITE" id="PS51379"/>
    </source>
</evidence>
<protein>
    <recommendedName>
        <fullName evidence="1">4Fe-4S ferredoxin-type domain-containing protein</fullName>
    </recommendedName>
</protein>
<evidence type="ECO:0000313" key="3">
    <source>
        <dbReference type="Proteomes" id="UP000007490"/>
    </source>
</evidence>
<accession>F0TBL0</accession>
<dbReference type="AlphaFoldDB" id="F0TBL0"/>
<dbReference type="EMBL" id="CP002551">
    <property type="protein sequence ID" value="ADZ09087.1"/>
    <property type="molecule type" value="Genomic_DNA"/>
</dbReference>
<evidence type="ECO:0000313" key="2">
    <source>
        <dbReference type="EMBL" id="ADZ09087.1"/>
    </source>
</evidence>
<dbReference type="Pfam" id="PF02593">
    <property type="entry name" value="DUF166"/>
    <property type="match status" value="1"/>
</dbReference>
<sequence>MLKNKLFVVGLITMDIKIYIVSSGEYGLRIINNIAKNGFAASIVGMHEFPDDLPEFIDNPEIYIPGTIPESDLILALGLKGDINLTLPIIASKAGAKAVISEIHDPAQLPPGLQREVEESAGDIKIVFAKPFCSLKPVGDDVVDEFAHYFGKPELKIESNKLIKNVEVICGAPCGSTQFVADELEGFPVEDAELESGNKIHNYPCIASMATDPVVGDTILHLAGYKIKEAVKVGVGFATKSAVVDKDACMGGIDCDHNCIDVCPNVKIGDDTVTVDEEKKAVINPVSCGCCEICVRECPYGAIEIVEEKIDIK</sequence>
<feature type="domain" description="4Fe-4S ferredoxin-type" evidence="1">
    <location>
        <begin position="240"/>
        <end position="271"/>
    </location>
</feature>